<dbReference type="PANTHER" id="PTHR10209:SF881">
    <property type="entry name" value="FI07970P-RELATED"/>
    <property type="match status" value="1"/>
</dbReference>
<name>A0A139GXQ8_9PEZI</name>
<keyword evidence="6" id="KW-1185">Reference proteome</keyword>
<comment type="caution">
    <text evidence="5">The sequence shown here is derived from an EMBL/GenBank/DDBJ whole genome shotgun (WGS) entry which is preliminary data.</text>
</comment>
<proteinExistence type="predicted"/>
<evidence type="ECO:0000313" key="5">
    <source>
        <dbReference type="EMBL" id="KXS94993.1"/>
    </source>
</evidence>
<evidence type="ECO:0000256" key="2">
    <source>
        <dbReference type="ARBA" id="ARBA00023002"/>
    </source>
</evidence>
<dbReference type="GO" id="GO:0016491">
    <property type="term" value="F:oxidoreductase activity"/>
    <property type="evidence" value="ECO:0007669"/>
    <property type="project" value="UniProtKB-KW"/>
</dbReference>
<keyword evidence="1" id="KW-0479">Metal-binding</keyword>
<sequence length="213" mass="23293">MGSYCSEVPSTIPTVDISPYLAHGASPSAVSQVVDDVRHACTTYGFMYLTGHGIPDADMQKILECTRTVSSLPHSEKMKVWIGKSMGKSFRGYEPPGVQVHQRGLLPDTKEAFTVGMEVPADDPEAGSFSTGPNLWPAALADSDFREPVMKYHAKMLELVRVLLEILSLGLPREWGCSSDALCQLGSGRPCCPMRLLHYGPPEHLDERQFGGR</sequence>
<dbReference type="SUPFAM" id="SSF51197">
    <property type="entry name" value="Clavaminate synthase-like"/>
    <property type="match status" value="1"/>
</dbReference>
<evidence type="ECO:0000259" key="4">
    <source>
        <dbReference type="Pfam" id="PF14226"/>
    </source>
</evidence>
<reference evidence="5 6" key="1">
    <citation type="submission" date="2015-07" db="EMBL/GenBank/DDBJ databases">
        <title>Comparative genomics of the Sigatoka disease complex on banana suggests a link between parallel evolutionary changes in Pseudocercospora fijiensis and Pseudocercospora eumusae and increased virulence on the banana host.</title>
        <authorList>
            <person name="Chang T.-C."/>
            <person name="Salvucci A."/>
            <person name="Crous P.W."/>
            <person name="Stergiopoulos I."/>
        </authorList>
    </citation>
    <scope>NUCLEOTIDE SEQUENCE [LARGE SCALE GENOMIC DNA]</scope>
    <source>
        <strain evidence="5 6">CBS 114824</strain>
    </source>
</reference>
<evidence type="ECO:0000256" key="1">
    <source>
        <dbReference type="ARBA" id="ARBA00022723"/>
    </source>
</evidence>
<dbReference type="Proteomes" id="UP000070133">
    <property type="component" value="Unassembled WGS sequence"/>
</dbReference>
<feature type="domain" description="Non-haem dioxygenase N-terminal" evidence="4">
    <location>
        <begin position="12"/>
        <end position="138"/>
    </location>
</feature>
<protein>
    <recommendedName>
        <fullName evidence="4">Non-haem dioxygenase N-terminal domain-containing protein</fullName>
    </recommendedName>
</protein>
<dbReference type="Gene3D" id="2.60.120.330">
    <property type="entry name" value="B-lactam Antibiotic, Isopenicillin N Synthase, Chain"/>
    <property type="match status" value="1"/>
</dbReference>
<organism evidence="5 6">
    <name type="scientific">Pseudocercospora eumusae</name>
    <dbReference type="NCBI Taxonomy" id="321146"/>
    <lineage>
        <taxon>Eukaryota</taxon>
        <taxon>Fungi</taxon>
        <taxon>Dikarya</taxon>
        <taxon>Ascomycota</taxon>
        <taxon>Pezizomycotina</taxon>
        <taxon>Dothideomycetes</taxon>
        <taxon>Dothideomycetidae</taxon>
        <taxon>Mycosphaerellales</taxon>
        <taxon>Mycosphaerellaceae</taxon>
        <taxon>Pseudocercospora</taxon>
    </lineage>
</organism>
<dbReference type="InterPro" id="IPR026992">
    <property type="entry name" value="DIOX_N"/>
</dbReference>
<dbReference type="OrthoDB" id="288590at2759"/>
<dbReference type="GO" id="GO:0046872">
    <property type="term" value="F:metal ion binding"/>
    <property type="evidence" value="ECO:0007669"/>
    <property type="project" value="UniProtKB-KW"/>
</dbReference>
<dbReference type="EMBL" id="LFZN01000241">
    <property type="protein sequence ID" value="KXS94993.1"/>
    <property type="molecule type" value="Genomic_DNA"/>
</dbReference>
<dbReference type="STRING" id="321146.A0A139GXQ8"/>
<evidence type="ECO:0000313" key="6">
    <source>
        <dbReference type="Proteomes" id="UP000070133"/>
    </source>
</evidence>
<keyword evidence="2" id="KW-0560">Oxidoreductase</keyword>
<keyword evidence="3" id="KW-0408">Iron</keyword>
<dbReference type="InterPro" id="IPR027443">
    <property type="entry name" value="IPNS-like_sf"/>
</dbReference>
<evidence type="ECO:0000256" key="3">
    <source>
        <dbReference type="ARBA" id="ARBA00023004"/>
    </source>
</evidence>
<gene>
    <name evidence="5" type="ORF">AC578_1528</name>
</gene>
<dbReference type="PANTHER" id="PTHR10209">
    <property type="entry name" value="OXIDOREDUCTASE, 2OG-FE II OXYGENASE FAMILY PROTEIN"/>
    <property type="match status" value="1"/>
</dbReference>
<dbReference type="Pfam" id="PF14226">
    <property type="entry name" value="DIOX_N"/>
    <property type="match status" value="1"/>
</dbReference>
<accession>A0A139GXQ8</accession>
<dbReference type="AlphaFoldDB" id="A0A139GXQ8"/>